<dbReference type="InterPro" id="IPR021341">
    <property type="entry name" value="DUF2958"/>
</dbReference>
<name>A0AAE7BC33_9BACT</name>
<dbReference type="KEGG" id="avp:AVENP_2837"/>
<dbReference type="EMBL" id="CP053840">
    <property type="protein sequence ID" value="QKF68316.1"/>
    <property type="molecule type" value="Genomic_DNA"/>
</dbReference>
<proteinExistence type="predicted"/>
<dbReference type="RefSeq" id="WP_128360041.1">
    <property type="nucleotide sequence ID" value="NZ_CP053840.1"/>
</dbReference>
<dbReference type="AlphaFoldDB" id="A0AAE7BC33"/>
<sequence>MKLLTDELIKTLPPLYSTENIKDPLIQCKFFTPDSSWSWYVLEFDKTNEIFFGYVCGLERELGYFSLEELESVKGQLGLAVERDTSFKPTKLSVIKKEHQ</sequence>
<accession>A0AAE7BC33</accession>
<dbReference type="Pfam" id="PF11171">
    <property type="entry name" value="DUF2958"/>
    <property type="match status" value="1"/>
</dbReference>
<evidence type="ECO:0000313" key="2">
    <source>
        <dbReference type="Proteomes" id="UP000503482"/>
    </source>
</evidence>
<organism evidence="1 2">
    <name type="scientific">Arcobacter venerupis</name>
    <dbReference type="NCBI Taxonomy" id="1054033"/>
    <lineage>
        <taxon>Bacteria</taxon>
        <taxon>Pseudomonadati</taxon>
        <taxon>Campylobacterota</taxon>
        <taxon>Epsilonproteobacteria</taxon>
        <taxon>Campylobacterales</taxon>
        <taxon>Arcobacteraceae</taxon>
        <taxon>Arcobacter</taxon>
    </lineage>
</organism>
<dbReference type="Proteomes" id="UP000503482">
    <property type="component" value="Chromosome"/>
</dbReference>
<evidence type="ECO:0000313" key="1">
    <source>
        <dbReference type="EMBL" id="QKF68316.1"/>
    </source>
</evidence>
<reference evidence="1 2" key="1">
    <citation type="submission" date="2020-05" db="EMBL/GenBank/DDBJ databases">
        <title>Complete genome sequencing of Campylobacter and Arcobacter type strains.</title>
        <authorList>
            <person name="Miller W.G."/>
            <person name="Yee E."/>
        </authorList>
    </citation>
    <scope>NUCLEOTIDE SEQUENCE [LARGE SCALE GENOMIC DNA]</scope>
    <source>
        <strain evidence="1 2">LMG 26156</strain>
    </source>
</reference>
<keyword evidence="2" id="KW-1185">Reference proteome</keyword>
<gene>
    <name evidence="1" type="ORF">AVENP_2837</name>
</gene>
<protein>
    <submittedName>
        <fullName evidence="1">DUF2958 domain-containing protein</fullName>
    </submittedName>
</protein>